<sequence>MKIEKSKDYERTFKRMIRRHILTKETIEDAVELFVTDSSTPQLHFKKIKCKHDKNRHSIRIPNTQYRILISIDNGVAVLQCICDYDDYNMRNRRC</sequence>
<dbReference type="SUPFAM" id="SSF143011">
    <property type="entry name" value="RelE-like"/>
    <property type="match status" value="1"/>
</dbReference>
<accession>A0A1W1CKW0</accession>
<dbReference type="EMBL" id="FPHE01000152">
    <property type="protein sequence ID" value="SFV66456.1"/>
    <property type="molecule type" value="Genomic_DNA"/>
</dbReference>
<organism evidence="1">
    <name type="scientific">hydrothermal vent metagenome</name>
    <dbReference type="NCBI Taxonomy" id="652676"/>
    <lineage>
        <taxon>unclassified sequences</taxon>
        <taxon>metagenomes</taxon>
        <taxon>ecological metagenomes</taxon>
    </lineage>
</organism>
<dbReference type="AlphaFoldDB" id="A0A1W1CKW0"/>
<evidence type="ECO:0000313" key="1">
    <source>
        <dbReference type="EMBL" id="SFV66456.1"/>
    </source>
</evidence>
<dbReference type="Gene3D" id="3.30.2310.20">
    <property type="entry name" value="RelE-like"/>
    <property type="match status" value="1"/>
</dbReference>
<reference evidence="1" key="1">
    <citation type="submission" date="2016-10" db="EMBL/GenBank/DDBJ databases">
        <authorList>
            <person name="de Groot N.N."/>
        </authorList>
    </citation>
    <scope>NUCLEOTIDE SEQUENCE</scope>
</reference>
<gene>
    <name evidence="1" type="ORF">MNB_SV-12-1357</name>
</gene>
<dbReference type="InterPro" id="IPR035093">
    <property type="entry name" value="RelE/ParE_toxin_dom_sf"/>
</dbReference>
<proteinExistence type="predicted"/>
<name>A0A1W1CKW0_9ZZZZ</name>
<protein>
    <submittedName>
        <fullName evidence="1">Uncharacterized protein</fullName>
    </submittedName>
</protein>